<organism evidence="7 8">
    <name type="scientific">Flavobacterium cupriresistens</name>
    <dbReference type="NCBI Taxonomy" id="2893885"/>
    <lineage>
        <taxon>Bacteria</taxon>
        <taxon>Pseudomonadati</taxon>
        <taxon>Bacteroidota</taxon>
        <taxon>Flavobacteriia</taxon>
        <taxon>Flavobacteriales</taxon>
        <taxon>Flavobacteriaceae</taxon>
        <taxon>Flavobacterium</taxon>
    </lineage>
</organism>
<proteinExistence type="predicted"/>
<gene>
    <name evidence="7" type="ORF">SGQ83_13670</name>
</gene>
<evidence type="ECO:0000256" key="5">
    <source>
        <dbReference type="SAM" id="SignalP"/>
    </source>
</evidence>
<keyword evidence="8" id="KW-1185">Reference proteome</keyword>
<evidence type="ECO:0000256" key="3">
    <source>
        <dbReference type="ARBA" id="ARBA00023237"/>
    </source>
</evidence>
<dbReference type="EMBL" id="JAWXVI010000007">
    <property type="protein sequence ID" value="MDX6190405.1"/>
    <property type="molecule type" value="Genomic_DNA"/>
</dbReference>
<keyword evidence="3" id="KW-0998">Cell outer membrane</keyword>
<feature type="domain" description="OmpA-like" evidence="6">
    <location>
        <begin position="15"/>
        <end position="135"/>
    </location>
</feature>
<feature type="chain" id="PRO_5046668371" evidence="5">
    <location>
        <begin position="21"/>
        <end position="268"/>
    </location>
</feature>
<dbReference type="RefSeq" id="WP_230004003.1">
    <property type="nucleotide sequence ID" value="NZ_CP087134.1"/>
</dbReference>
<evidence type="ECO:0000259" key="6">
    <source>
        <dbReference type="PROSITE" id="PS51123"/>
    </source>
</evidence>
<feature type="signal peptide" evidence="5">
    <location>
        <begin position="1"/>
        <end position="20"/>
    </location>
</feature>
<dbReference type="Gene3D" id="3.30.1330.60">
    <property type="entry name" value="OmpA-like domain"/>
    <property type="match status" value="2"/>
</dbReference>
<dbReference type="InterPro" id="IPR006665">
    <property type="entry name" value="OmpA-like"/>
</dbReference>
<dbReference type="SUPFAM" id="SSF103088">
    <property type="entry name" value="OmpA-like"/>
    <property type="match status" value="2"/>
</dbReference>
<dbReference type="Proteomes" id="UP001273350">
    <property type="component" value="Unassembled WGS sequence"/>
</dbReference>
<dbReference type="PANTHER" id="PTHR30329">
    <property type="entry name" value="STATOR ELEMENT OF FLAGELLAR MOTOR COMPLEX"/>
    <property type="match status" value="1"/>
</dbReference>
<protein>
    <submittedName>
        <fullName evidence="7">OmpA family protein</fullName>
    </submittedName>
</protein>
<dbReference type="InterPro" id="IPR006664">
    <property type="entry name" value="OMP_bac"/>
</dbReference>
<dbReference type="CDD" id="cd07185">
    <property type="entry name" value="OmpA_C-like"/>
    <property type="match status" value="2"/>
</dbReference>
<dbReference type="InterPro" id="IPR036737">
    <property type="entry name" value="OmpA-like_sf"/>
</dbReference>
<evidence type="ECO:0000313" key="8">
    <source>
        <dbReference type="Proteomes" id="UP001273350"/>
    </source>
</evidence>
<dbReference type="InterPro" id="IPR050330">
    <property type="entry name" value="Bact_OuterMem_StrucFunc"/>
</dbReference>
<dbReference type="Pfam" id="PF00691">
    <property type="entry name" value="OmpA"/>
    <property type="match status" value="2"/>
</dbReference>
<feature type="domain" description="OmpA-like" evidence="6">
    <location>
        <begin position="151"/>
        <end position="268"/>
    </location>
</feature>
<evidence type="ECO:0000313" key="7">
    <source>
        <dbReference type="EMBL" id="MDX6190405.1"/>
    </source>
</evidence>
<evidence type="ECO:0000256" key="4">
    <source>
        <dbReference type="PROSITE-ProRule" id="PRU00473"/>
    </source>
</evidence>
<dbReference type="PANTHER" id="PTHR30329:SF21">
    <property type="entry name" value="LIPOPROTEIN YIAD-RELATED"/>
    <property type="match status" value="1"/>
</dbReference>
<evidence type="ECO:0000256" key="1">
    <source>
        <dbReference type="ARBA" id="ARBA00004442"/>
    </source>
</evidence>
<evidence type="ECO:0000256" key="2">
    <source>
        <dbReference type="ARBA" id="ARBA00023136"/>
    </source>
</evidence>
<dbReference type="PROSITE" id="PS51123">
    <property type="entry name" value="OMPA_2"/>
    <property type="match status" value="2"/>
</dbReference>
<reference evidence="7 8" key="1">
    <citation type="submission" date="2023-11" db="EMBL/GenBank/DDBJ databases">
        <title>Unpublished Manusciprt.</title>
        <authorList>
            <person name="Saticioglu I.B."/>
            <person name="Ay H."/>
            <person name="Ajmi N."/>
            <person name="Altun S."/>
            <person name="Duman M."/>
        </authorList>
    </citation>
    <scope>NUCLEOTIDE SEQUENCE [LARGE SCALE GENOMIC DNA]</scope>
    <source>
        <strain evidence="7 8">Fl-318</strain>
    </source>
</reference>
<keyword evidence="5" id="KW-0732">Signal</keyword>
<keyword evidence="2 4" id="KW-0472">Membrane</keyword>
<name>A0ABU4RG13_9FLAO</name>
<comment type="caution">
    <text evidence="7">The sequence shown here is derived from an EMBL/GenBank/DDBJ whole genome shotgun (WGS) entry which is preliminary data.</text>
</comment>
<sequence length="268" mass="31250">MKFCKTLFLFFIFIHLSAQKKPVETVYFDFDKFDLTEKQTDVITKFIKTIDTSKIESVQIYGYCDDRGNDEYNFRLSNNRVNTIQKLLIENGFNQSKIIILEGKGRVIIKPDTVENLHETRSQNRRVDLIAVKKNSFGKGIHTSFKNRLKVGDKIYLDNILFDLGSSKLTNNSKKELDKIAKILEQKKTLEFEIRGHVCCTPEIYSDGIDKVTKERRLSWNRAKTVFIYLMDRKISKSRMTYQGCGNKYPLGKGDNLDRRVEFVITKV</sequence>
<dbReference type="PRINTS" id="PR01021">
    <property type="entry name" value="OMPADOMAIN"/>
</dbReference>
<accession>A0ABU4RG13</accession>
<comment type="subcellular location">
    <subcellularLocation>
        <location evidence="1">Cell outer membrane</location>
    </subcellularLocation>
</comment>